<evidence type="ECO:0000256" key="1">
    <source>
        <dbReference type="ARBA" id="ARBA00009437"/>
    </source>
</evidence>
<dbReference type="Gene3D" id="1.10.10.10">
    <property type="entry name" value="Winged helix-like DNA-binding domain superfamily/Winged helix DNA-binding domain"/>
    <property type="match status" value="1"/>
</dbReference>
<dbReference type="AlphaFoldDB" id="W7QK72"/>
<dbReference type="SUPFAM" id="SSF53850">
    <property type="entry name" value="Periplasmic binding protein-like II"/>
    <property type="match status" value="1"/>
</dbReference>
<evidence type="ECO:0000256" key="4">
    <source>
        <dbReference type="ARBA" id="ARBA00023163"/>
    </source>
</evidence>
<dbReference type="PANTHER" id="PTHR30126:SF81">
    <property type="entry name" value="HTH-TYPE TRANSCRIPTIONAL REGULATOR ILVY"/>
    <property type="match status" value="1"/>
</dbReference>
<protein>
    <submittedName>
        <fullName evidence="6">DNA-binding transcriptional regulator IlvY</fullName>
    </submittedName>
</protein>
<dbReference type="eggNOG" id="COG0583">
    <property type="taxonomic scope" value="Bacteria"/>
</dbReference>
<dbReference type="InterPro" id="IPR000847">
    <property type="entry name" value="LysR_HTH_N"/>
</dbReference>
<accession>W7QK72</accession>
<keyword evidence="2" id="KW-0805">Transcription regulation</keyword>
<dbReference type="InterPro" id="IPR005119">
    <property type="entry name" value="LysR_subst-bd"/>
</dbReference>
<dbReference type="OrthoDB" id="9803735at2"/>
<dbReference type="FunFam" id="1.10.10.10:FF:000001">
    <property type="entry name" value="LysR family transcriptional regulator"/>
    <property type="match status" value="1"/>
</dbReference>
<feature type="domain" description="HTH lysR-type" evidence="5">
    <location>
        <begin position="1"/>
        <end position="58"/>
    </location>
</feature>
<dbReference type="PROSITE" id="PS50931">
    <property type="entry name" value="HTH_LYSR"/>
    <property type="match status" value="1"/>
</dbReference>
<dbReference type="Gene3D" id="3.40.190.10">
    <property type="entry name" value="Periplasmic binding protein-like II"/>
    <property type="match status" value="2"/>
</dbReference>
<dbReference type="EMBL" id="ARZY01000025">
    <property type="protein sequence ID" value="EWH09352.1"/>
    <property type="molecule type" value="Genomic_DNA"/>
</dbReference>
<sequence length="297" mass="32892">MELKSLRCFIHLAESLHFAKTAEAMHTSAPTLSRMIKKLEEEAGCVLLERDNRSVALTEAGNQFLSFARQTLDNWQKFQQHTQVNSHELRGQLKVFCSVTACYSHIPPILARLSQQHPKIEIQLETGAASLAMAKISSGEVDIALSAKPDSMPNNLAFHPIDRISMSLIGPVMNCDVKEKLNVDKPDWQSIPFIIADSGFTRTRSDKWFRSHHIKPNIYATVAGHEAIVSMVALGCGVGLAPDIVIENSPVREKVTRIEAAGDIEPFELGVCCMQKHLVEPLVAAFWHEACATQNLS</sequence>
<keyword evidence="3 6" id="KW-0238">DNA-binding</keyword>
<gene>
    <name evidence="6" type="ORF">DS2_13179</name>
</gene>
<dbReference type="GO" id="GO:0003700">
    <property type="term" value="F:DNA-binding transcription factor activity"/>
    <property type="evidence" value="ECO:0007669"/>
    <property type="project" value="InterPro"/>
</dbReference>
<dbReference type="NCBIfam" id="NF008722">
    <property type="entry name" value="PRK11716.1"/>
    <property type="match status" value="1"/>
</dbReference>
<dbReference type="PANTHER" id="PTHR30126">
    <property type="entry name" value="HTH-TYPE TRANSCRIPTIONAL REGULATOR"/>
    <property type="match status" value="1"/>
</dbReference>
<dbReference type="Pfam" id="PF00126">
    <property type="entry name" value="HTH_1"/>
    <property type="match status" value="1"/>
</dbReference>
<evidence type="ECO:0000313" key="7">
    <source>
        <dbReference type="Proteomes" id="UP000019276"/>
    </source>
</evidence>
<dbReference type="GO" id="GO:0000976">
    <property type="term" value="F:transcription cis-regulatory region binding"/>
    <property type="evidence" value="ECO:0007669"/>
    <property type="project" value="TreeGrafter"/>
</dbReference>
<reference evidence="6 7" key="1">
    <citation type="journal article" date="2014" name="Genome Announc.">
        <title>Draft Genome Sequence of the Agar-Degrading Bacterium Catenovulum sp. Strain DS-2, Isolated from Intestines of Haliotis diversicolor.</title>
        <authorList>
            <person name="Shan D."/>
            <person name="Li X."/>
            <person name="Gu Z."/>
            <person name="Wei G."/>
            <person name="Gao Z."/>
            <person name="Shao Z."/>
        </authorList>
    </citation>
    <scope>NUCLEOTIDE SEQUENCE [LARGE SCALE GENOMIC DNA]</scope>
    <source>
        <strain evidence="6 7">DS-2</strain>
    </source>
</reference>
<evidence type="ECO:0000256" key="2">
    <source>
        <dbReference type="ARBA" id="ARBA00023015"/>
    </source>
</evidence>
<dbReference type="InterPro" id="IPR036388">
    <property type="entry name" value="WH-like_DNA-bd_sf"/>
</dbReference>
<dbReference type="Pfam" id="PF03466">
    <property type="entry name" value="LysR_substrate"/>
    <property type="match status" value="1"/>
</dbReference>
<dbReference type="RefSeq" id="WP_035015288.1">
    <property type="nucleotide sequence ID" value="NZ_ARZY01000025.1"/>
</dbReference>
<comment type="caution">
    <text evidence="6">The sequence shown here is derived from an EMBL/GenBank/DDBJ whole genome shotgun (WGS) entry which is preliminary data.</text>
</comment>
<dbReference type="PATRIC" id="fig|1328313.3.peg.2688"/>
<dbReference type="CDD" id="cd08430">
    <property type="entry name" value="PBP2_IlvY"/>
    <property type="match status" value="1"/>
</dbReference>
<evidence type="ECO:0000313" key="6">
    <source>
        <dbReference type="EMBL" id="EWH09352.1"/>
    </source>
</evidence>
<evidence type="ECO:0000256" key="3">
    <source>
        <dbReference type="ARBA" id="ARBA00023125"/>
    </source>
</evidence>
<keyword evidence="7" id="KW-1185">Reference proteome</keyword>
<evidence type="ECO:0000259" key="5">
    <source>
        <dbReference type="PROSITE" id="PS50931"/>
    </source>
</evidence>
<dbReference type="SUPFAM" id="SSF46785">
    <property type="entry name" value="Winged helix' DNA-binding domain"/>
    <property type="match status" value="1"/>
</dbReference>
<dbReference type="STRING" id="1328313.DS2_13179"/>
<comment type="similarity">
    <text evidence="1">Belongs to the LysR transcriptional regulatory family.</text>
</comment>
<name>W7QK72_9ALTE</name>
<proteinExistence type="inferred from homology"/>
<dbReference type="Proteomes" id="UP000019276">
    <property type="component" value="Unassembled WGS sequence"/>
</dbReference>
<organism evidence="6 7">
    <name type="scientific">Catenovulum agarivorans DS-2</name>
    <dbReference type="NCBI Taxonomy" id="1328313"/>
    <lineage>
        <taxon>Bacteria</taxon>
        <taxon>Pseudomonadati</taxon>
        <taxon>Pseudomonadota</taxon>
        <taxon>Gammaproteobacteria</taxon>
        <taxon>Alteromonadales</taxon>
        <taxon>Alteromonadaceae</taxon>
        <taxon>Catenovulum</taxon>
    </lineage>
</organism>
<dbReference type="InterPro" id="IPR036390">
    <property type="entry name" value="WH_DNA-bd_sf"/>
</dbReference>
<dbReference type="InterPro" id="IPR037404">
    <property type="entry name" value="IlvY_PBP2"/>
</dbReference>
<keyword evidence="4" id="KW-0804">Transcription</keyword>